<dbReference type="Pfam" id="PF00294">
    <property type="entry name" value="PfkB"/>
    <property type="match status" value="1"/>
</dbReference>
<name>A0A7X8XYL4_9BACT</name>
<evidence type="ECO:0000256" key="1">
    <source>
        <dbReference type="ARBA" id="ARBA00010688"/>
    </source>
</evidence>
<dbReference type="SUPFAM" id="SSF53613">
    <property type="entry name" value="Ribokinase-like"/>
    <property type="match status" value="1"/>
</dbReference>
<dbReference type="CDD" id="cd01166">
    <property type="entry name" value="KdgK"/>
    <property type="match status" value="1"/>
</dbReference>
<dbReference type="GO" id="GO:0016301">
    <property type="term" value="F:kinase activity"/>
    <property type="evidence" value="ECO:0007669"/>
    <property type="project" value="UniProtKB-KW"/>
</dbReference>
<keyword evidence="3 5" id="KW-0418">Kinase</keyword>
<comment type="caution">
    <text evidence="5">The sequence shown here is derived from an EMBL/GenBank/DDBJ whole genome shotgun (WGS) entry which is preliminary data.</text>
</comment>
<dbReference type="Gene3D" id="3.40.1190.20">
    <property type="match status" value="1"/>
</dbReference>
<evidence type="ECO:0000313" key="6">
    <source>
        <dbReference type="Proteomes" id="UP000585050"/>
    </source>
</evidence>
<reference evidence="5 6" key="1">
    <citation type="submission" date="2020-04" db="EMBL/GenBank/DDBJ databases">
        <title>Flammeovirga sp. SR4, a novel species isolated from seawater.</title>
        <authorList>
            <person name="Wang X."/>
        </authorList>
    </citation>
    <scope>NUCLEOTIDE SEQUENCE [LARGE SCALE GENOMIC DNA]</scope>
    <source>
        <strain evidence="5 6">SR4</strain>
    </source>
</reference>
<evidence type="ECO:0000256" key="3">
    <source>
        <dbReference type="ARBA" id="ARBA00022777"/>
    </source>
</evidence>
<dbReference type="InterPro" id="IPR011611">
    <property type="entry name" value="PfkB_dom"/>
</dbReference>
<protein>
    <submittedName>
        <fullName evidence="5">Sugar kinase</fullName>
    </submittedName>
</protein>
<dbReference type="Proteomes" id="UP000585050">
    <property type="component" value="Unassembled WGS sequence"/>
</dbReference>
<feature type="domain" description="Carbohydrate kinase PfkB" evidence="4">
    <location>
        <begin position="1"/>
        <end position="207"/>
    </location>
</feature>
<evidence type="ECO:0000313" key="5">
    <source>
        <dbReference type="EMBL" id="NLR94324.1"/>
    </source>
</evidence>
<evidence type="ECO:0000256" key="2">
    <source>
        <dbReference type="ARBA" id="ARBA00022679"/>
    </source>
</evidence>
<dbReference type="InterPro" id="IPR029056">
    <property type="entry name" value="Ribokinase-like"/>
</dbReference>
<dbReference type="PANTHER" id="PTHR43320:SF2">
    <property type="entry name" value="2-DEHYDRO-3-DEOXYGLUCONOKINASE_2-DEHYDRO-3-DEOXYGALACTONOKINASE"/>
    <property type="match status" value="1"/>
</dbReference>
<accession>A0A7X8XYL4</accession>
<keyword evidence="2" id="KW-0808">Transferase</keyword>
<dbReference type="InterPro" id="IPR052700">
    <property type="entry name" value="Carb_kinase_PfkB-like"/>
</dbReference>
<comment type="similarity">
    <text evidence="1">Belongs to the carbohydrate kinase PfkB family.</text>
</comment>
<keyword evidence="6" id="KW-1185">Reference proteome</keyword>
<dbReference type="EMBL" id="JABAIL010000011">
    <property type="protein sequence ID" value="NLR94324.1"/>
    <property type="molecule type" value="Genomic_DNA"/>
</dbReference>
<proteinExistence type="inferred from homology"/>
<sequence length="344" mass="38139">MKKVVTFGELLYRFSPVGNLRFSQANQYEATVGGAEANIAISLAQYGDDVEYVSIVPDNALGQFAVREVKKWGAGVEGVQFGGEKMGMYFLEKGGSLRGGNVIYDRAGASITHVDANTFDWDAILEDADWFHWSGITPALSKGAAAANLAAVEAAYRKGIPVSCDLNYRSKLWKYGVDPKHIMPKLLENTTICLANEEDVAKYLGIQPQESDYEIVDGFDKRCYKFISKEVMKAFPNLDYVITTLRQTINASHNRWSGVIYNGEEFVMGDVHEIPSIIDRVGGGDSFMAAYIHGKRKFVVDKEALDFALAASAYKLSIPGDYNIATEEEVFQIMDKNSIKKIDR</sequence>
<organism evidence="5 6">
    <name type="scientific">Flammeovirga agarivorans</name>
    <dbReference type="NCBI Taxonomy" id="2726742"/>
    <lineage>
        <taxon>Bacteria</taxon>
        <taxon>Pseudomonadati</taxon>
        <taxon>Bacteroidota</taxon>
        <taxon>Cytophagia</taxon>
        <taxon>Cytophagales</taxon>
        <taxon>Flammeovirgaceae</taxon>
        <taxon>Flammeovirga</taxon>
    </lineage>
</organism>
<evidence type="ECO:0000259" key="4">
    <source>
        <dbReference type="Pfam" id="PF00294"/>
    </source>
</evidence>
<dbReference type="PANTHER" id="PTHR43320">
    <property type="entry name" value="SUGAR KINASE"/>
    <property type="match status" value="1"/>
</dbReference>
<gene>
    <name evidence="5" type="ORF">HGP29_24180</name>
</gene>
<dbReference type="RefSeq" id="WP_168885035.1">
    <property type="nucleotide sequence ID" value="NZ_JABAIL010000011.1"/>
</dbReference>
<dbReference type="AlphaFoldDB" id="A0A7X8XYL4"/>